<dbReference type="OrthoDB" id="3815685at2"/>
<feature type="domain" description="DUF402" evidence="2">
    <location>
        <begin position="76"/>
        <end position="174"/>
    </location>
</feature>
<dbReference type="AlphaFoldDB" id="A0A5C4T0N8"/>
<keyword evidence="1" id="KW-0378">Hydrolase</keyword>
<dbReference type="Gene3D" id="2.40.380.10">
    <property type="entry name" value="FomD-like"/>
    <property type="match status" value="1"/>
</dbReference>
<sequence>MYNDRFEPGHEIVLRRIWNGKIYRVTTAIVVQDTADLVAIYWGTGYPLKVAKTPLLLANETNQELKDAQWGGGYGEVIMLATPGAAHVVCGFRSEEHKLLEWYINLQEPLKRTADGFDTTDYLLDISVNPERTKWRWQDEEEFDQAIRLGNITREQADFYRTEGENAIRKILTGSNIFYSYWENWIPPTEWKIPKLPLNWDKI</sequence>
<dbReference type="RefSeq" id="WP_139606801.1">
    <property type="nucleotide sequence ID" value="NZ_VDCQ01000075.1"/>
</dbReference>
<dbReference type="Pfam" id="PF04167">
    <property type="entry name" value="DUF402"/>
    <property type="match status" value="1"/>
</dbReference>
<name>A0A5C4T0N8_9BACL</name>
<dbReference type="PANTHER" id="PTHR39159">
    <property type="match status" value="1"/>
</dbReference>
<comment type="caution">
    <text evidence="3">The sequence shown here is derived from an EMBL/GenBank/DDBJ whole genome shotgun (WGS) entry which is preliminary data.</text>
</comment>
<evidence type="ECO:0000313" key="3">
    <source>
        <dbReference type="EMBL" id="TNJ61385.1"/>
    </source>
</evidence>
<dbReference type="InterPro" id="IPR035930">
    <property type="entry name" value="FomD-like_sf"/>
</dbReference>
<dbReference type="Proteomes" id="UP000307943">
    <property type="component" value="Unassembled WGS sequence"/>
</dbReference>
<gene>
    <name evidence="3" type="ORF">FE784_34505</name>
</gene>
<dbReference type="InterPro" id="IPR007295">
    <property type="entry name" value="DUF402"/>
</dbReference>
<evidence type="ECO:0000259" key="2">
    <source>
        <dbReference type="Pfam" id="PF04167"/>
    </source>
</evidence>
<accession>A0A5C4T0N8</accession>
<evidence type="ECO:0000256" key="1">
    <source>
        <dbReference type="ARBA" id="ARBA00022801"/>
    </source>
</evidence>
<reference evidence="3 4" key="1">
    <citation type="submission" date="2019-05" db="EMBL/GenBank/DDBJ databases">
        <title>We sequenced the genome of Paenibacillus hemerocallicola KCTC 33185 for further insight into its adaptation and study the phylogeny of Paenibacillus.</title>
        <authorList>
            <person name="Narsing Rao M.P."/>
        </authorList>
    </citation>
    <scope>NUCLEOTIDE SEQUENCE [LARGE SCALE GENOMIC DNA]</scope>
    <source>
        <strain evidence="3 4">KCTC 33185</strain>
    </source>
</reference>
<dbReference type="GO" id="GO:0016787">
    <property type="term" value="F:hydrolase activity"/>
    <property type="evidence" value="ECO:0007669"/>
    <property type="project" value="UniProtKB-KW"/>
</dbReference>
<dbReference type="PANTHER" id="PTHR39159:SF1">
    <property type="entry name" value="UPF0374 PROTEIN YGAC"/>
    <property type="match status" value="1"/>
</dbReference>
<dbReference type="EMBL" id="VDCQ01000075">
    <property type="protein sequence ID" value="TNJ61385.1"/>
    <property type="molecule type" value="Genomic_DNA"/>
</dbReference>
<evidence type="ECO:0000313" key="4">
    <source>
        <dbReference type="Proteomes" id="UP000307943"/>
    </source>
</evidence>
<dbReference type="InterPro" id="IPR050212">
    <property type="entry name" value="Ntdp-like"/>
</dbReference>
<dbReference type="SUPFAM" id="SSF159234">
    <property type="entry name" value="FomD-like"/>
    <property type="match status" value="1"/>
</dbReference>
<protein>
    <submittedName>
        <fullName evidence="3">DUF402 domain-containing protein</fullName>
    </submittedName>
</protein>
<proteinExistence type="predicted"/>
<organism evidence="3 4">
    <name type="scientific">Paenibacillus hemerocallicola</name>
    <dbReference type="NCBI Taxonomy" id="1172614"/>
    <lineage>
        <taxon>Bacteria</taxon>
        <taxon>Bacillati</taxon>
        <taxon>Bacillota</taxon>
        <taxon>Bacilli</taxon>
        <taxon>Bacillales</taxon>
        <taxon>Paenibacillaceae</taxon>
        <taxon>Paenibacillus</taxon>
    </lineage>
</organism>
<keyword evidence="4" id="KW-1185">Reference proteome</keyword>